<dbReference type="Proteomes" id="UP000309450">
    <property type="component" value="Unassembled WGS sequence"/>
</dbReference>
<accession>A0A4S3MJ95</accession>
<evidence type="ECO:0000313" key="2">
    <source>
        <dbReference type="EMBL" id="THD81447.1"/>
    </source>
</evidence>
<keyword evidence="3" id="KW-1185">Reference proteome</keyword>
<proteinExistence type="predicted"/>
<gene>
    <name evidence="2" type="ORF">E7811_16135</name>
</gene>
<evidence type="ECO:0008006" key="4">
    <source>
        <dbReference type="Google" id="ProtNLM"/>
    </source>
</evidence>
<feature type="signal peptide" evidence="1">
    <location>
        <begin position="1"/>
        <end position="20"/>
    </location>
</feature>
<name>A0A4S3MJ95_9RHOB</name>
<protein>
    <recommendedName>
        <fullName evidence="4">Secreted protein</fullName>
    </recommendedName>
</protein>
<dbReference type="AlphaFoldDB" id="A0A4S3MJ95"/>
<evidence type="ECO:0000256" key="1">
    <source>
        <dbReference type="SAM" id="SignalP"/>
    </source>
</evidence>
<keyword evidence="1" id="KW-0732">Signal</keyword>
<sequence length="74" mass="7330">MKKIALALTAFAALTTAASAMTESGLTTAAEIEVLSALPGADLSNLTSDQIAALEGVVNGEDSGVGAKIRAILN</sequence>
<dbReference type="RefSeq" id="WP_136395705.1">
    <property type="nucleotide sequence ID" value="NZ_SSND01000005.1"/>
</dbReference>
<comment type="caution">
    <text evidence="2">The sequence shown here is derived from an EMBL/GenBank/DDBJ whole genome shotgun (WGS) entry which is preliminary data.</text>
</comment>
<feature type="chain" id="PRO_5020666075" description="Secreted protein" evidence="1">
    <location>
        <begin position="21"/>
        <end position="74"/>
    </location>
</feature>
<organism evidence="2 3">
    <name type="scientific">Aliigemmobacter aestuarii</name>
    <dbReference type="NCBI Taxonomy" id="1445661"/>
    <lineage>
        <taxon>Bacteria</taxon>
        <taxon>Pseudomonadati</taxon>
        <taxon>Pseudomonadota</taxon>
        <taxon>Alphaproteobacteria</taxon>
        <taxon>Rhodobacterales</taxon>
        <taxon>Paracoccaceae</taxon>
        <taxon>Aliigemmobacter</taxon>
    </lineage>
</organism>
<reference evidence="2 3" key="1">
    <citation type="submission" date="2019-04" db="EMBL/GenBank/DDBJ databases">
        <title>Draft genome sequence of Gemmobacter aestuarii sp. nov.</title>
        <authorList>
            <person name="Hameed A."/>
            <person name="Lin S.-Y."/>
            <person name="Shahina M."/>
            <person name="Lai W.-A."/>
            <person name="Young C.-C."/>
        </authorList>
    </citation>
    <scope>NUCLEOTIDE SEQUENCE [LARGE SCALE GENOMIC DNA]</scope>
    <source>
        <strain evidence="2 3">CC-PW-75</strain>
    </source>
</reference>
<evidence type="ECO:0000313" key="3">
    <source>
        <dbReference type="Proteomes" id="UP000309450"/>
    </source>
</evidence>
<dbReference type="EMBL" id="SSND01000005">
    <property type="protein sequence ID" value="THD81447.1"/>
    <property type="molecule type" value="Genomic_DNA"/>
</dbReference>